<dbReference type="KEGG" id="pst:PSPTO_4766"/>
<sequence>MKREFNNRIDAQRNVLNIVNKLGWREELFGLSAGAIARWVEANQIPAGDQLHAMVTQAAEKLFFLANKSQEQITGEYRALSIEVADLVLRIRSTNPTFQATG</sequence>
<dbReference type="RefSeq" id="WP_011105163.1">
    <property type="nucleotide sequence ID" value="NC_004578.1"/>
</dbReference>
<proteinExistence type="predicted"/>
<evidence type="ECO:0000313" key="2">
    <source>
        <dbReference type="Proteomes" id="UP000002515"/>
    </source>
</evidence>
<dbReference type="EMBL" id="AE016853">
    <property type="protein sequence ID" value="AAO58196.1"/>
    <property type="molecule type" value="Genomic_DNA"/>
</dbReference>
<dbReference type="STRING" id="223283.PSPTO_4766"/>
<dbReference type="eggNOG" id="ENOG50335EC">
    <property type="taxonomic scope" value="Bacteria"/>
</dbReference>
<dbReference type="GeneID" id="1186449"/>
<protein>
    <submittedName>
        <fullName evidence="1">Uncharacterized protein</fullName>
    </submittedName>
</protein>
<name>Q87W15_PSESM</name>
<evidence type="ECO:0000313" key="1">
    <source>
        <dbReference type="EMBL" id="AAO58196.1"/>
    </source>
</evidence>
<accession>Q87W15</accession>
<reference evidence="1 2" key="1">
    <citation type="journal article" date="2003" name="Proc. Natl. Acad. Sci. U.S.A.">
        <title>The complete genome sequence of the Arabidopsis and tomato pathogen Pseudomonas syringae pv. tomato DC3000.</title>
        <authorList>
            <person name="Buell C.R."/>
            <person name="Joardar V."/>
            <person name="Lindeberg M."/>
            <person name="Selengut J."/>
            <person name="Paulsen I.T."/>
            <person name="Gwinn M.L."/>
            <person name="Dodson R.J."/>
            <person name="Deboy R.T."/>
            <person name="Durkin A.S."/>
            <person name="Kolonay J.F."/>
            <person name="Madupu R."/>
            <person name="Daugherty S."/>
            <person name="Brinkac L."/>
            <person name="Beanan M.J."/>
            <person name="Haft D.H."/>
            <person name="Nelson W.C."/>
            <person name="Davidsen T."/>
            <person name="Zafar N."/>
            <person name="Zhou L."/>
            <person name="Liu J."/>
            <person name="Yuan Q."/>
            <person name="Khouri H."/>
            <person name="Fedorova N."/>
            <person name="Tran B."/>
            <person name="Russell D."/>
            <person name="Berry K."/>
            <person name="Utterback T."/>
            <person name="Van Aken S.E."/>
            <person name="Feldblyum T.V."/>
            <person name="D'Ascenzo M."/>
            <person name="Deng W.L."/>
            <person name="Ramos A.R."/>
            <person name="Alfano J.R."/>
            <person name="Cartinhour S."/>
            <person name="Chatterjee A.K."/>
            <person name="Delaney T.P."/>
            <person name="Lazarowitz S.G."/>
            <person name="Martin G.B."/>
            <person name="Schneider D.J."/>
            <person name="Tang X."/>
            <person name="Bender C.L."/>
            <person name="White O."/>
            <person name="Fraser C.M."/>
            <person name="Collmer A."/>
        </authorList>
    </citation>
    <scope>NUCLEOTIDE SEQUENCE [LARGE SCALE GENOMIC DNA]</scope>
    <source>
        <strain evidence="2">ATCC BAA-871 / DC3000</strain>
    </source>
</reference>
<keyword evidence="2" id="KW-1185">Reference proteome</keyword>
<dbReference type="AlphaFoldDB" id="Q87W15"/>
<dbReference type="OrthoDB" id="8481409at2"/>
<gene>
    <name evidence="1" type="ordered locus">PSPTO_4766</name>
</gene>
<dbReference type="HOGENOM" id="CLU_175581_0_0_6"/>
<organism evidence="1 2">
    <name type="scientific">Pseudomonas syringae pv. tomato (strain ATCC BAA-871 / DC3000)</name>
    <dbReference type="NCBI Taxonomy" id="223283"/>
    <lineage>
        <taxon>Bacteria</taxon>
        <taxon>Pseudomonadati</taxon>
        <taxon>Pseudomonadota</taxon>
        <taxon>Gammaproteobacteria</taxon>
        <taxon>Pseudomonadales</taxon>
        <taxon>Pseudomonadaceae</taxon>
        <taxon>Pseudomonas</taxon>
    </lineage>
</organism>
<dbReference type="Proteomes" id="UP000002515">
    <property type="component" value="Chromosome"/>
</dbReference>